<dbReference type="SMART" id="SM00387">
    <property type="entry name" value="HATPase_c"/>
    <property type="match status" value="1"/>
</dbReference>
<dbReference type="SUPFAM" id="SSF55874">
    <property type="entry name" value="ATPase domain of HSP90 chaperone/DNA topoisomerase II/histidine kinase"/>
    <property type="match status" value="1"/>
</dbReference>
<dbReference type="SUPFAM" id="SSF55781">
    <property type="entry name" value="GAF domain-like"/>
    <property type="match status" value="1"/>
</dbReference>
<dbReference type="Pfam" id="PF00072">
    <property type="entry name" value="Response_reg"/>
    <property type="match status" value="1"/>
</dbReference>
<dbReference type="InterPro" id="IPR013656">
    <property type="entry name" value="PAS_4"/>
</dbReference>
<evidence type="ECO:0000256" key="2">
    <source>
        <dbReference type="ARBA" id="ARBA00012438"/>
    </source>
</evidence>
<dbReference type="InterPro" id="IPR029016">
    <property type="entry name" value="GAF-like_dom_sf"/>
</dbReference>
<feature type="domain" description="Response regulatory" evidence="8">
    <location>
        <begin position="704"/>
        <end position="820"/>
    </location>
</feature>
<dbReference type="CDD" id="cd16919">
    <property type="entry name" value="HATPase_CckA-like"/>
    <property type="match status" value="1"/>
</dbReference>
<dbReference type="Gene3D" id="3.30.450.40">
    <property type="match status" value="1"/>
</dbReference>
<dbReference type="CDD" id="cd00082">
    <property type="entry name" value="HisKA"/>
    <property type="match status" value="1"/>
</dbReference>
<dbReference type="InterPro" id="IPR003018">
    <property type="entry name" value="GAF"/>
</dbReference>
<dbReference type="Proteomes" id="UP001169764">
    <property type="component" value="Unassembled WGS sequence"/>
</dbReference>
<dbReference type="PROSITE" id="PS50109">
    <property type="entry name" value="HIS_KIN"/>
    <property type="match status" value="1"/>
</dbReference>
<keyword evidence="5" id="KW-0418">Kinase</keyword>
<feature type="domain" description="PAC" evidence="9">
    <location>
        <begin position="386"/>
        <end position="438"/>
    </location>
</feature>
<evidence type="ECO:0000313" key="10">
    <source>
        <dbReference type="EMBL" id="MDO6416807.1"/>
    </source>
</evidence>
<organism evidence="10 11">
    <name type="scientific">Sphingomonas natans</name>
    <dbReference type="NCBI Taxonomy" id="3063330"/>
    <lineage>
        <taxon>Bacteria</taxon>
        <taxon>Pseudomonadati</taxon>
        <taxon>Pseudomonadota</taxon>
        <taxon>Alphaproteobacteria</taxon>
        <taxon>Sphingomonadales</taxon>
        <taxon>Sphingomonadaceae</taxon>
        <taxon>Sphingomonas</taxon>
    </lineage>
</organism>
<dbReference type="Gene3D" id="3.30.565.10">
    <property type="entry name" value="Histidine kinase-like ATPase, C-terminal domain"/>
    <property type="match status" value="1"/>
</dbReference>
<dbReference type="SMART" id="SM00065">
    <property type="entry name" value="GAF"/>
    <property type="match status" value="1"/>
</dbReference>
<accession>A0ABT8YEP4</accession>
<dbReference type="InterPro" id="IPR001789">
    <property type="entry name" value="Sig_transdc_resp-reg_receiver"/>
</dbReference>
<dbReference type="Gene3D" id="3.30.450.20">
    <property type="entry name" value="PAS domain"/>
    <property type="match status" value="2"/>
</dbReference>
<dbReference type="SUPFAM" id="SSF47384">
    <property type="entry name" value="Homodimeric domain of signal transducing histidine kinase"/>
    <property type="match status" value="1"/>
</dbReference>
<protein>
    <recommendedName>
        <fullName evidence="2">histidine kinase</fullName>
        <ecNumber evidence="2">2.7.13.3</ecNumber>
    </recommendedName>
</protein>
<comment type="catalytic activity">
    <reaction evidence="1">
        <text>ATP + protein L-histidine = ADP + protein N-phospho-L-histidine.</text>
        <dbReference type="EC" id="2.7.13.3"/>
    </reaction>
</comment>
<dbReference type="InterPro" id="IPR035965">
    <property type="entry name" value="PAS-like_dom_sf"/>
</dbReference>
<dbReference type="InterPro" id="IPR005467">
    <property type="entry name" value="His_kinase_dom"/>
</dbReference>
<dbReference type="SUPFAM" id="SSF55785">
    <property type="entry name" value="PYP-like sensor domain (PAS domain)"/>
    <property type="match status" value="2"/>
</dbReference>
<dbReference type="InterPro" id="IPR036890">
    <property type="entry name" value="HATPase_C_sf"/>
</dbReference>
<dbReference type="InterPro" id="IPR011006">
    <property type="entry name" value="CheY-like_superfamily"/>
</dbReference>
<dbReference type="InterPro" id="IPR003661">
    <property type="entry name" value="HisK_dim/P_dom"/>
</dbReference>
<dbReference type="Gene3D" id="3.40.50.2300">
    <property type="match status" value="1"/>
</dbReference>
<dbReference type="EMBL" id="JAUOTP010000012">
    <property type="protein sequence ID" value="MDO6416807.1"/>
    <property type="molecule type" value="Genomic_DNA"/>
</dbReference>
<evidence type="ECO:0000256" key="4">
    <source>
        <dbReference type="ARBA" id="ARBA00022679"/>
    </source>
</evidence>
<dbReference type="Pfam" id="PF00512">
    <property type="entry name" value="HisKA"/>
    <property type="match status" value="1"/>
</dbReference>
<evidence type="ECO:0000259" key="9">
    <source>
        <dbReference type="PROSITE" id="PS50113"/>
    </source>
</evidence>
<dbReference type="SUPFAM" id="SSF52172">
    <property type="entry name" value="CheY-like"/>
    <property type="match status" value="1"/>
</dbReference>
<dbReference type="RefSeq" id="WP_303546662.1">
    <property type="nucleotide sequence ID" value="NZ_JAUOTP010000012.1"/>
</dbReference>
<dbReference type="SMART" id="SM00448">
    <property type="entry name" value="REC"/>
    <property type="match status" value="1"/>
</dbReference>
<dbReference type="InterPro" id="IPR000700">
    <property type="entry name" value="PAS-assoc_C"/>
</dbReference>
<evidence type="ECO:0000256" key="6">
    <source>
        <dbReference type="PROSITE-ProRule" id="PRU00169"/>
    </source>
</evidence>
<dbReference type="PROSITE" id="PS50113">
    <property type="entry name" value="PAC"/>
    <property type="match status" value="1"/>
</dbReference>
<dbReference type="PANTHER" id="PTHR43065">
    <property type="entry name" value="SENSOR HISTIDINE KINASE"/>
    <property type="match status" value="1"/>
</dbReference>
<dbReference type="InterPro" id="IPR004358">
    <property type="entry name" value="Sig_transdc_His_kin-like_C"/>
</dbReference>
<feature type="domain" description="Histidine kinase" evidence="7">
    <location>
        <begin position="458"/>
        <end position="682"/>
    </location>
</feature>
<dbReference type="Pfam" id="PF08448">
    <property type="entry name" value="PAS_4"/>
    <property type="match status" value="1"/>
</dbReference>
<dbReference type="Pfam" id="PF02518">
    <property type="entry name" value="HATPase_c"/>
    <property type="match status" value="1"/>
</dbReference>
<dbReference type="PROSITE" id="PS50110">
    <property type="entry name" value="RESPONSE_REGULATORY"/>
    <property type="match status" value="1"/>
</dbReference>
<comment type="caution">
    <text evidence="10">The sequence shown here is derived from an EMBL/GenBank/DDBJ whole genome shotgun (WGS) entry which is preliminary data.</text>
</comment>
<dbReference type="CDD" id="cd18161">
    <property type="entry name" value="REC_hyHK_blue-like"/>
    <property type="match status" value="1"/>
</dbReference>
<evidence type="ECO:0000259" key="7">
    <source>
        <dbReference type="PROSITE" id="PS50109"/>
    </source>
</evidence>
<dbReference type="EC" id="2.7.13.3" evidence="2"/>
<evidence type="ECO:0000256" key="5">
    <source>
        <dbReference type="ARBA" id="ARBA00022777"/>
    </source>
</evidence>
<dbReference type="PRINTS" id="PR00344">
    <property type="entry name" value="BCTRLSENSOR"/>
</dbReference>
<keyword evidence="3 6" id="KW-0597">Phosphoprotein</keyword>
<reference evidence="10" key="1">
    <citation type="submission" date="2023-07" db="EMBL/GenBank/DDBJ databases">
        <authorList>
            <person name="Kim M."/>
        </authorList>
    </citation>
    <scope>NUCLEOTIDE SEQUENCE</scope>
    <source>
        <strain evidence="10">BIUV-7</strain>
    </source>
</reference>
<name>A0ABT8YEP4_9SPHN</name>
<dbReference type="InterPro" id="IPR036097">
    <property type="entry name" value="HisK_dim/P_sf"/>
</dbReference>
<feature type="modified residue" description="4-aspartylphosphate" evidence="6">
    <location>
        <position position="754"/>
    </location>
</feature>
<keyword evidence="11" id="KW-1185">Reference proteome</keyword>
<gene>
    <name evidence="10" type="ORF">Q4F19_20660</name>
</gene>
<dbReference type="InterPro" id="IPR003594">
    <property type="entry name" value="HATPase_dom"/>
</dbReference>
<sequence length="828" mass="90727">MTDTNSRQWEVRRLEALSRYEILDTPRETAFDDVARLAADICGAPIGVVNLIGDGRQFFKAEVGLGVRETPLESSFCAKAILEDEFLLVPDASADPRFAGNPLVTGEPHLRFYAGALLKTQDGYPIGTLCVLDVAPKALTELQQRTLRILAQQVMDQLDLRLTIRERGHADQRYRTLFNSMDEGFCIIEFLDGPDGPLSDYVHVEANAAYELNAGIPNVVGQKVRDMVPDEAGGWVELYRPVLETGIPIRFERELEATGRYLSLSAFRIEPASRREVAVLFQDVTGRRKAELELVELNRTLERRVAEALAERKLLADIVEGSNALVHVLDTDYRWLAINGAAARDFKATFGVLPKVGDNMLELLADKPVNLDDVRALWTRSFAGEEFTEVIAVGEPGARRHFEVRSSILRDKDGERIGAYQFAYDVSDRLREQERLRDAEDALRQAQKMEAVGQLTGGLAHDFNNLLAGIAGAFEMIGTRLAQGRTLDVEKYLAAGQGAARRAAALTHRLLAFSRRQTLSPKSVVINRLMSDLVELVQRTVGPSIEVETIAAVGLWPTLVDANQLENAILNLCINARDAMPDGGRITIETGNKWLDERAANERGLQAGQYVTVCVSDTGTGIEKAILKRVFDPFFTTKPIGEGTGLGLSMVYGFARQSHGHVRIYSELGQGTMVCIYLPRHVGEEDEVETTAASAATPAQSGATVLIVDDEPTVRMLIVDALEDLGYACVEAADGPAGLRILQTNDRIDLLITDVGLPGGLNGRQVADAARALRPALKVLFITGYAENAVLNHGHIERGMEVLTKPFAIGDLAIRVDRLLQGDAGRTA</sequence>
<dbReference type="SMART" id="SM00388">
    <property type="entry name" value="HisKA"/>
    <property type="match status" value="1"/>
</dbReference>
<evidence type="ECO:0000259" key="8">
    <source>
        <dbReference type="PROSITE" id="PS50110"/>
    </source>
</evidence>
<evidence type="ECO:0000256" key="3">
    <source>
        <dbReference type="ARBA" id="ARBA00022553"/>
    </source>
</evidence>
<dbReference type="PANTHER" id="PTHR43065:SF42">
    <property type="entry name" value="TWO-COMPONENT SENSOR PPRA"/>
    <property type="match status" value="1"/>
</dbReference>
<evidence type="ECO:0000313" key="11">
    <source>
        <dbReference type="Proteomes" id="UP001169764"/>
    </source>
</evidence>
<keyword evidence="4" id="KW-0808">Transferase</keyword>
<evidence type="ECO:0000256" key="1">
    <source>
        <dbReference type="ARBA" id="ARBA00000085"/>
    </source>
</evidence>
<proteinExistence type="predicted"/>
<dbReference type="Gene3D" id="1.10.287.130">
    <property type="match status" value="1"/>
</dbReference>